<dbReference type="EMBL" id="ML145228">
    <property type="protein sequence ID" value="TBU53024.1"/>
    <property type="molecule type" value="Genomic_DNA"/>
</dbReference>
<gene>
    <name evidence="2" type="ORF">BD310DRAFT_184156</name>
</gene>
<feature type="compositionally biased region" description="Low complexity" evidence="1">
    <location>
        <begin position="135"/>
        <end position="147"/>
    </location>
</feature>
<proteinExistence type="predicted"/>
<keyword evidence="3" id="KW-1185">Reference proteome</keyword>
<evidence type="ECO:0000256" key="1">
    <source>
        <dbReference type="SAM" id="MobiDB-lite"/>
    </source>
</evidence>
<feature type="region of interest" description="Disordered" evidence="1">
    <location>
        <begin position="58"/>
        <end position="95"/>
    </location>
</feature>
<evidence type="ECO:0000313" key="2">
    <source>
        <dbReference type="EMBL" id="TBU53024.1"/>
    </source>
</evidence>
<name>A0A4Q9PDS7_9APHY</name>
<protein>
    <submittedName>
        <fullName evidence="2">Uncharacterized protein</fullName>
    </submittedName>
</protein>
<reference evidence="2 3" key="1">
    <citation type="submission" date="2019-01" db="EMBL/GenBank/DDBJ databases">
        <title>Draft genome sequences of three monokaryotic isolates of the white-rot basidiomycete fungus Dichomitus squalens.</title>
        <authorList>
            <consortium name="DOE Joint Genome Institute"/>
            <person name="Lopez S.C."/>
            <person name="Andreopoulos B."/>
            <person name="Pangilinan J."/>
            <person name="Lipzen A."/>
            <person name="Riley R."/>
            <person name="Ahrendt S."/>
            <person name="Ng V."/>
            <person name="Barry K."/>
            <person name="Daum C."/>
            <person name="Grigoriev I.V."/>
            <person name="Hilden K.S."/>
            <person name="Makela M.R."/>
            <person name="de Vries R.P."/>
        </authorList>
    </citation>
    <scope>NUCLEOTIDE SEQUENCE [LARGE SCALE GENOMIC DNA]</scope>
    <source>
        <strain evidence="2 3">CBS 464.89</strain>
    </source>
</reference>
<accession>A0A4Q9PDS7</accession>
<feature type="region of interest" description="Disordered" evidence="1">
    <location>
        <begin position="131"/>
        <end position="157"/>
    </location>
</feature>
<evidence type="ECO:0000313" key="3">
    <source>
        <dbReference type="Proteomes" id="UP000292082"/>
    </source>
</evidence>
<sequence length="157" mass="17104">MTQIRRRKCKVMYVSSNARHEPDPTTPCDSSSIRTRCPRRQGGATSANIAGLLNAADARMDTGAAPSHSQSDRRVTATPLHAHRPHPWGNPGDERRVRHPVTQCCSGVEWPFIQGACRALPSRTVRSSYADRAPRPSFASPSASAVRTPFTLEADSS</sequence>
<organism evidence="2 3">
    <name type="scientific">Dichomitus squalens</name>
    <dbReference type="NCBI Taxonomy" id="114155"/>
    <lineage>
        <taxon>Eukaryota</taxon>
        <taxon>Fungi</taxon>
        <taxon>Dikarya</taxon>
        <taxon>Basidiomycota</taxon>
        <taxon>Agaricomycotina</taxon>
        <taxon>Agaricomycetes</taxon>
        <taxon>Polyporales</taxon>
        <taxon>Polyporaceae</taxon>
        <taxon>Dichomitus</taxon>
    </lineage>
</organism>
<dbReference type="AlphaFoldDB" id="A0A4Q9PDS7"/>
<feature type="region of interest" description="Disordered" evidence="1">
    <location>
        <begin position="15"/>
        <end position="45"/>
    </location>
</feature>
<dbReference type="Proteomes" id="UP000292082">
    <property type="component" value="Unassembled WGS sequence"/>
</dbReference>